<evidence type="ECO:0000313" key="9">
    <source>
        <dbReference type="Proteomes" id="UP000095192"/>
    </source>
</evidence>
<name>A0A1D3CUS9_9EIME</name>
<dbReference type="PANTHER" id="PTHR20426:SF0">
    <property type="entry name" value="18S RRNA AMINOCARBOXYPROPYLTRANSFERASE"/>
    <property type="match status" value="1"/>
</dbReference>
<feature type="region of interest" description="Disordered" evidence="6">
    <location>
        <begin position="91"/>
        <end position="150"/>
    </location>
</feature>
<evidence type="ECO:0000256" key="2">
    <source>
        <dbReference type="ARBA" id="ARBA00022517"/>
    </source>
</evidence>
<dbReference type="VEuPathDB" id="ToxoDB:cyc_01759"/>
<sequence>MAPPIRRPQNAKRPHRAKKAEDSSAAREGVEESSTEISAAAASTPASAVPEEGTARSSGGGRSRHCKKGGDPERRKACSIHALLKRVSLANKPIAADADPPSPVATKGTSNDEEMSLPSGHHVPPASGAERSSRRTAASQGEEGTASSVEASQLLQSEEELSLFMFDFGECDAQRCSGRRLLRHAKLNRIGEAASDSGTDEEEEIEEAPAANTAVLPESSCCAAEAAAEEKSKGLVRVRIKGGCFRGVLLSPYFDEKTQIFSAADRRLMRQQGLAVVDCSWNRVLEGRRSQRINFLRSNVRVLPLLLCGNPTHYGAPNILTCAEALAGALFIAGYKRHAELLLNSFTWGAHFLELNKSFLDVYASVPNGQAMKKLKDRQEAEMLQKRAEKEAHKRNDNTDYSAIYTTVEETVLGTER</sequence>
<keyword evidence="1" id="KW-0963">Cytoplasm</keyword>
<accession>A0A1D3CUS9</accession>
<reference evidence="8 9" key="1">
    <citation type="journal article" date="2016" name="BMC Genomics">
        <title>Comparative genomics reveals Cyclospora cayetanensis possesses coccidia-like metabolism and invasion components but unique surface antigens.</title>
        <authorList>
            <person name="Liu S."/>
            <person name="Wang L."/>
            <person name="Zheng H."/>
            <person name="Xu Z."/>
            <person name="Roellig D.M."/>
            <person name="Li N."/>
            <person name="Frace M.A."/>
            <person name="Tang K."/>
            <person name="Arrowood M.J."/>
            <person name="Moss D.M."/>
            <person name="Zhang L."/>
            <person name="Feng Y."/>
            <person name="Xiao L."/>
        </authorList>
    </citation>
    <scope>NUCLEOTIDE SEQUENCE [LARGE SCALE GENOMIC DNA]</scope>
    <source>
        <strain evidence="8 9">CHN_HEN01</strain>
    </source>
</reference>
<feature type="domain" description="16S/18S rRNA aminocarboxypropyltransferase Tsr3 C-terminal" evidence="7">
    <location>
        <begin position="257"/>
        <end position="376"/>
    </location>
</feature>
<evidence type="ECO:0000256" key="4">
    <source>
        <dbReference type="ARBA" id="ARBA00022679"/>
    </source>
</evidence>
<dbReference type="InParanoid" id="A0A1D3CUS9"/>
<evidence type="ECO:0000259" key="7">
    <source>
        <dbReference type="Pfam" id="PF04034"/>
    </source>
</evidence>
<protein>
    <submittedName>
        <fullName evidence="8">Ribosome biogenesis protein</fullName>
    </submittedName>
</protein>
<feature type="region of interest" description="Disordered" evidence="6">
    <location>
        <begin position="1"/>
        <end position="77"/>
    </location>
</feature>
<keyword evidence="3" id="KW-0698">rRNA processing</keyword>
<dbReference type="GO" id="GO:0106388">
    <property type="term" value="F:rRNA small subunit aminocarboxypropyltransferase activity"/>
    <property type="evidence" value="ECO:0007669"/>
    <property type="project" value="InterPro"/>
</dbReference>
<keyword evidence="2" id="KW-0690">Ribosome biogenesis</keyword>
<comment type="caution">
    <text evidence="8">The sequence shown here is derived from an EMBL/GenBank/DDBJ whole genome shotgun (WGS) entry which is preliminary data.</text>
</comment>
<dbReference type="GO" id="GO:0030490">
    <property type="term" value="P:maturation of SSU-rRNA"/>
    <property type="evidence" value="ECO:0007669"/>
    <property type="project" value="TreeGrafter"/>
</dbReference>
<dbReference type="PANTHER" id="PTHR20426">
    <property type="entry name" value="RIBOSOME BIOGENESIS PROTEIN TSR3 HOMOLOG"/>
    <property type="match status" value="1"/>
</dbReference>
<feature type="compositionally biased region" description="Basic and acidic residues" evidence="6">
    <location>
        <begin position="19"/>
        <end position="30"/>
    </location>
</feature>
<evidence type="ECO:0000313" key="8">
    <source>
        <dbReference type="EMBL" id="OEH74953.1"/>
    </source>
</evidence>
<keyword evidence="5" id="KW-0949">S-adenosyl-L-methionine</keyword>
<evidence type="ECO:0000256" key="1">
    <source>
        <dbReference type="ARBA" id="ARBA00022490"/>
    </source>
</evidence>
<evidence type="ECO:0000256" key="3">
    <source>
        <dbReference type="ARBA" id="ARBA00022552"/>
    </source>
</evidence>
<organism evidence="8 9">
    <name type="scientific">Cyclospora cayetanensis</name>
    <dbReference type="NCBI Taxonomy" id="88456"/>
    <lineage>
        <taxon>Eukaryota</taxon>
        <taxon>Sar</taxon>
        <taxon>Alveolata</taxon>
        <taxon>Apicomplexa</taxon>
        <taxon>Conoidasida</taxon>
        <taxon>Coccidia</taxon>
        <taxon>Eucoccidiorida</taxon>
        <taxon>Eimeriorina</taxon>
        <taxon>Eimeriidae</taxon>
        <taxon>Cyclospora</taxon>
    </lineage>
</organism>
<dbReference type="InterPro" id="IPR022968">
    <property type="entry name" value="Tsr3-like"/>
</dbReference>
<feature type="compositionally biased region" description="Low complexity" evidence="6">
    <location>
        <begin position="35"/>
        <end position="52"/>
    </location>
</feature>
<gene>
    <name evidence="8" type="ORF">cyc_01759</name>
</gene>
<dbReference type="FunCoup" id="A0A1D3CUS9">
    <property type="interactions" value="125"/>
</dbReference>
<dbReference type="AlphaFoldDB" id="A0A1D3CUS9"/>
<evidence type="ECO:0000256" key="6">
    <source>
        <dbReference type="SAM" id="MobiDB-lite"/>
    </source>
</evidence>
<keyword evidence="4" id="KW-0808">Transferase</keyword>
<dbReference type="Proteomes" id="UP000095192">
    <property type="component" value="Unassembled WGS sequence"/>
</dbReference>
<keyword evidence="9" id="KW-1185">Reference proteome</keyword>
<dbReference type="InterPro" id="IPR007177">
    <property type="entry name" value="Tsr3_C"/>
</dbReference>
<dbReference type="EMBL" id="JROU02001861">
    <property type="protein sequence ID" value="OEH74953.1"/>
    <property type="molecule type" value="Genomic_DNA"/>
</dbReference>
<feature type="compositionally biased region" description="Basic residues" evidence="6">
    <location>
        <begin position="9"/>
        <end position="18"/>
    </location>
</feature>
<evidence type="ECO:0000256" key="5">
    <source>
        <dbReference type="ARBA" id="ARBA00022691"/>
    </source>
</evidence>
<dbReference type="VEuPathDB" id="ToxoDB:LOC34618715"/>
<proteinExistence type="predicted"/>
<dbReference type="Pfam" id="PF04034">
    <property type="entry name" value="Ribo_biogen_C"/>
    <property type="match status" value="1"/>
</dbReference>